<name>A0A6B1DWJ0_9CHLR</name>
<evidence type="ECO:0000256" key="1">
    <source>
        <dbReference type="SAM" id="SignalP"/>
    </source>
</evidence>
<dbReference type="AlphaFoldDB" id="A0A6B1DWJ0"/>
<reference evidence="2" key="1">
    <citation type="submission" date="2019-09" db="EMBL/GenBank/DDBJ databases">
        <title>Characterisation of the sponge microbiome using genome-centric metagenomics.</title>
        <authorList>
            <person name="Engelberts J.P."/>
            <person name="Robbins S.J."/>
            <person name="De Goeij J.M."/>
            <person name="Aranda M."/>
            <person name="Bell S.C."/>
            <person name="Webster N.S."/>
        </authorList>
    </citation>
    <scope>NUCLEOTIDE SEQUENCE</scope>
    <source>
        <strain evidence="2">SB0662_bin_9</strain>
    </source>
</reference>
<keyword evidence="1" id="KW-0732">Signal</keyword>
<protein>
    <submittedName>
        <fullName evidence="2">Uncharacterized protein</fullName>
    </submittedName>
</protein>
<feature type="signal peptide" evidence="1">
    <location>
        <begin position="1"/>
        <end position="27"/>
    </location>
</feature>
<proteinExistence type="predicted"/>
<gene>
    <name evidence="2" type="ORF">F4Y08_15545</name>
</gene>
<dbReference type="EMBL" id="VXPY01000110">
    <property type="protein sequence ID" value="MYD91721.1"/>
    <property type="molecule type" value="Genomic_DNA"/>
</dbReference>
<comment type="caution">
    <text evidence="2">The sequence shown here is derived from an EMBL/GenBank/DDBJ whole genome shotgun (WGS) entry which is preliminary data.</text>
</comment>
<accession>A0A6B1DWJ0</accession>
<feature type="chain" id="PRO_5025646979" evidence="1">
    <location>
        <begin position="28"/>
        <end position="450"/>
    </location>
</feature>
<organism evidence="2">
    <name type="scientific">Caldilineaceae bacterium SB0662_bin_9</name>
    <dbReference type="NCBI Taxonomy" id="2605258"/>
    <lineage>
        <taxon>Bacteria</taxon>
        <taxon>Bacillati</taxon>
        <taxon>Chloroflexota</taxon>
        <taxon>Caldilineae</taxon>
        <taxon>Caldilineales</taxon>
        <taxon>Caldilineaceae</taxon>
    </lineage>
</organism>
<sequence length="450" mass="47317">MTKGTHLLRSALLALLALAVISGGSLAAGDLFDDDYKDCPYKTRLRDGQIDDLSVSRDSEEADEVNVSWTATDPTTWGLGSNAFRTSLVVILDDGNPVPVTKTLSLGTRSTTFDGVDTGTEVTVQMAIVVDTADGDYLISDIIGKSINQSLTKPFFSAGVRRVTAPIAGGPDGTIGTGDDDTAEEHEATGGVMYYVGYNQNFGNYKDPVGGTLGTSPNSPRLRIGLAHGAETSGERDDVDFDAYIVRITGEGGDVVPEADDIKTVTSSYTGYDRFVFGSWGAADNIDLLTNVEFSNVRINNDGAIQPAIQVGGLSVDVDGTATNIATGGAIPNTVTFAPAVGATGIHPNGLSYVRPAARVDGTTPAPAGTLFAPLPDEHRDLPQDVLDSDETYTIEAWAINEDDEVISPVASLKVRPIDEVVTFTGGLTDYFGENTAVTSVTVTEFTVLK</sequence>
<evidence type="ECO:0000313" key="2">
    <source>
        <dbReference type="EMBL" id="MYD91721.1"/>
    </source>
</evidence>